<comment type="caution">
    <text evidence="9">The sequence shown here is derived from an EMBL/GenBank/DDBJ whole genome shotgun (WGS) entry which is preliminary data.</text>
</comment>
<feature type="domain" description="Cytochrome c" evidence="8">
    <location>
        <begin position="15"/>
        <end position="103"/>
    </location>
</feature>
<proteinExistence type="predicted"/>
<evidence type="ECO:0000256" key="3">
    <source>
        <dbReference type="ARBA" id="ARBA00022723"/>
    </source>
</evidence>
<dbReference type="RefSeq" id="WP_235705943.1">
    <property type="nucleotide sequence ID" value="NZ_JAKGBZ010000065.1"/>
</dbReference>
<keyword evidence="4" id="KW-0249">Electron transport</keyword>
<protein>
    <submittedName>
        <fullName evidence="9">Cytochrome c</fullName>
    </submittedName>
</protein>
<keyword evidence="2 6" id="KW-0349">Heme</keyword>
<gene>
    <name evidence="9" type="ORF">L2A60_18375</name>
</gene>
<evidence type="ECO:0000313" key="10">
    <source>
        <dbReference type="Proteomes" id="UP001521209"/>
    </source>
</evidence>
<dbReference type="PANTHER" id="PTHR33751:SF9">
    <property type="entry name" value="CYTOCHROME C4"/>
    <property type="match status" value="1"/>
</dbReference>
<evidence type="ECO:0000256" key="7">
    <source>
        <dbReference type="SAM" id="SignalP"/>
    </source>
</evidence>
<keyword evidence="7" id="KW-0732">Signal</keyword>
<evidence type="ECO:0000256" key="4">
    <source>
        <dbReference type="ARBA" id="ARBA00022982"/>
    </source>
</evidence>
<feature type="chain" id="PRO_5047095907" evidence="7">
    <location>
        <begin position="22"/>
        <end position="103"/>
    </location>
</feature>
<dbReference type="EMBL" id="JAKGBZ010000065">
    <property type="protein sequence ID" value="MCF3948629.1"/>
    <property type="molecule type" value="Genomic_DNA"/>
</dbReference>
<organism evidence="9 10">
    <name type="scientific">Acidiphilium iwatense</name>
    <dbReference type="NCBI Taxonomy" id="768198"/>
    <lineage>
        <taxon>Bacteria</taxon>
        <taxon>Pseudomonadati</taxon>
        <taxon>Pseudomonadota</taxon>
        <taxon>Alphaproteobacteria</taxon>
        <taxon>Acetobacterales</taxon>
        <taxon>Acidocellaceae</taxon>
        <taxon>Acidiphilium</taxon>
    </lineage>
</organism>
<dbReference type="SUPFAM" id="SSF46626">
    <property type="entry name" value="Cytochrome c"/>
    <property type="match status" value="1"/>
</dbReference>
<dbReference type="PANTHER" id="PTHR33751">
    <property type="entry name" value="CBB3-TYPE CYTOCHROME C OXIDASE SUBUNIT FIXP"/>
    <property type="match status" value="1"/>
</dbReference>
<dbReference type="InterPro" id="IPR009056">
    <property type="entry name" value="Cyt_c-like_dom"/>
</dbReference>
<evidence type="ECO:0000256" key="2">
    <source>
        <dbReference type="ARBA" id="ARBA00022617"/>
    </source>
</evidence>
<reference evidence="9 10" key="1">
    <citation type="submission" date="2022-01" db="EMBL/GenBank/DDBJ databases">
        <authorList>
            <person name="Won M."/>
            <person name="Kim S.-J."/>
            <person name="Kwon S.-W."/>
        </authorList>
    </citation>
    <scope>NUCLEOTIDE SEQUENCE [LARGE SCALE GENOMIC DNA]</scope>
    <source>
        <strain evidence="9 10">KCTC 23505</strain>
    </source>
</reference>
<evidence type="ECO:0000256" key="6">
    <source>
        <dbReference type="PROSITE-ProRule" id="PRU00433"/>
    </source>
</evidence>
<dbReference type="Proteomes" id="UP001521209">
    <property type="component" value="Unassembled WGS sequence"/>
</dbReference>
<dbReference type="InterPro" id="IPR050597">
    <property type="entry name" value="Cytochrome_c_Oxidase_Subunit"/>
</dbReference>
<dbReference type="Gene3D" id="1.10.760.10">
    <property type="entry name" value="Cytochrome c-like domain"/>
    <property type="match status" value="1"/>
</dbReference>
<keyword evidence="10" id="KW-1185">Reference proteome</keyword>
<evidence type="ECO:0000256" key="5">
    <source>
        <dbReference type="ARBA" id="ARBA00023004"/>
    </source>
</evidence>
<keyword evidence="5 6" id="KW-0408">Iron</keyword>
<name>A0ABS9E4X4_9PROT</name>
<sequence>MCAAGLFVLAALLGAAAPDGASLVAHGNSHGILPCAACHGADLKGNAATGAGRLIGNPASQTRASLRRIAGDASRGNYAMHDIARSMTPAERRAIAAYLATLR</sequence>
<keyword evidence="1" id="KW-0813">Transport</keyword>
<dbReference type="Pfam" id="PF00034">
    <property type="entry name" value="Cytochrom_C"/>
    <property type="match status" value="1"/>
</dbReference>
<evidence type="ECO:0000313" key="9">
    <source>
        <dbReference type="EMBL" id="MCF3948629.1"/>
    </source>
</evidence>
<evidence type="ECO:0000259" key="8">
    <source>
        <dbReference type="PROSITE" id="PS51007"/>
    </source>
</evidence>
<dbReference type="InterPro" id="IPR036909">
    <property type="entry name" value="Cyt_c-like_dom_sf"/>
</dbReference>
<accession>A0ABS9E4X4</accession>
<dbReference type="PROSITE" id="PS51007">
    <property type="entry name" value="CYTC"/>
    <property type="match status" value="1"/>
</dbReference>
<feature type="signal peptide" evidence="7">
    <location>
        <begin position="1"/>
        <end position="21"/>
    </location>
</feature>
<keyword evidence="3 6" id="KW-0479">Metal-binding</keyword>
<evidence type="ECO:0000256" key="1">
    <source>
        <dbReference type="ARBA" id="ARBA00022448"/>
    </source>
</evidence>